<reference evidence="2" key="1">
    <citation type="submission" date="2017-06" db="EMBL/GenBank/DDBJ databases">
        <authorList>
            <person name="Varghese N."/>
            <person name="Submissions S."/>
        </authorList>
    </citation>
    <scope>NUCLEOTIDE SEQUENCE [LARGE SCALE GENOMIC DNA]</scope>
    <source>
        <strain evidence="2">NKM1</strain>
    </source>
</reference>
<gene>
    <name evidence="1" type="ORF">SAMN06296052_11921</name>
</gene>
<name>A0A239IV01_9BACT</name>
<protein>
    <submittedName>
        <fullName evidence="1">Uncharacterized protein</fullName>
    </submittedName>
</protein>
<accession>A0A239IV01</accession>
<dbReference type="Proteomes" id="UP000198432">
    <property type="component" value="Unassembled WGS sequence"/>
</dbReference>
<evidence type="ECO:0000313" key="1">
    <source>
        <dbReference type="EMBL" id="SNS97355.1"/>
    </source>
</evidence>
<dbReference type="AlphaFoldDB" id="A0A239IV01"/>
<proteinExistence type="predicted"/>
<keyword evidence="2" id="KW-1185">Reference proteome</keyword>
<sequence>MSLIALRQKQDERDIPRENFNVNILHLEETDLERSYKQFLESTGQANDFNIIKQGDTLINGREYRYLVEKNKISQDNMSNYVLFANDGSVI</sequence>
<organism evidence="1 2">
    <name type="scientific">Pontibacter ummariensis</name>
    <dbReference type="NCBI Taxonomy" id="1610492"/>
    <lineage>
        <taxon>Bacteria</taxon>
        <taxon>Pseudomonadati</taxon>
        <taxon>Bacteroidota</taxon>
        <taxon>Cytophagia</taxon>
        <taxon>Cytophagales</taxon>
        <taxon>Hymenobacteraceae</taxon>
        <taxon>Pontibacter</taxon>
    </lineage>
</organism>
<dbReference type="EMBL" id="FZOQ01000019">
    <property type="protein sequence ID" value="SNS97355.1"/>
    <property type="molecule type" value="Genomic_DNA"/>
</dbReference>
<evidence type="ECO:0000313" key="2">
    <source>
        <dbReference type="Proteomes" id="UP000198432"/>
    </source>
</evidence>